<name>A0ABU4RS63_9HYPH</name>
<dbReference type="Proteomes" id="UP001274321">
    <property type="component" value="Unassembled WGS sequence"/>
</dbReference>
<dbReference type="Pfam" id="PF13400">
    <property type="entry name" value="Tad"/>
    <property type="match status" value="1"/>
</dbReference>
<evidence type="ECO:0000259" key="2">
    <source>
        <dbReference type="Pfam" id="PF13400"/>
    </source>
</evidence>
<feature type="transmembrane region" description="Helical" evidence="1">
    <location>
        <begin position="16"/>
        <end position="35"/>
    </location>
</feature>
<proteinExistence type="predicted"/>
<comment type="caution">
    <text evidence="3">The sequence shown here is derived from an EMBL/GenBank/DDBJ whole genome shotgun (WGS) entry which is preliminary data.</text>
</comment>
<keyword evidence="1" id="KW-0812">Transmembrane</keyword>
<reference evidence="3 4" key="1">
    <citation type="submission" date="2023-11" db="EMBL/GenBank/DDBJ databases">
        <authorList>
            <person name="Bao R."/>
        </authorList>
    </citation>
    <scope>NUCLEOTIDE SEQUENCE [LARGE SCALE GENOMIC DNA]</scope>
    <source>
        <strain evidence="3 4">PJ23</strain>
    </source>
</reference>
<evidence type="ECO:0000313" key="3">
    <source>
        <dbReference type="EMBL" id="MDX6806919.1"/>
    </source>
</evidence>
<keyword evidence="1" id="KW-0472">Membrane</keyword>
<accession>A0ABU4RS63</accession>
<protein>
    <submittedName>
        <fullName evidence="3">Pilus assembly protein TadG-related protein</fullName>
    </submittedName>
</protein>
<sequence length="554" mass="56904">MRARLRHLGRDQRGSVAVMSAVVLPCVFGCMALAIDVASMHLERRTLQGLADLAAISAADQPEKAEEIVQNVLAVNNAGSKVAARVEVGSYTATSSLPVANRFGSVGESNAVRVEMEKTASIYFARVFYSGAGPLIRVEATAARENIAQFSIGSRLLSLDGGLANALLSGLFGTRISLRAMDYTALAAADLDLVSLLKGLATEASVSAGTYEELLDSALHVDQILNAAAVVASSQGQGAADIALRQLAGNTDLRRLGVTGRKVLNPGDIGSLSVGETPSGVAAKISAYDLVRATAQAAGTSQIKLDLGLQVPTLAGLTATITLGEPPQNSSWITTGPEGTIVHTAQTRVRLNAELGTIKGFAPLVSLPVMVDIAAADAKLQNITCGKDPATDATATLLVQPSLAAAWIGEPKSEAAWNEFSAPDIRPATVLNVLGLVKVNVSAGTPAQQEFEAASTFSAAEISRGEVKTVPTSRPLGALFGALFTKPQVSAQALGLGIGLGLGGIEDAVFKLVQPAGAVLDPVLAGLLRALGIGVGEADVRVHAIRCGQSSLVM</sequence>
<dbReference type="EMBL" id="JAXAFJ010000008">
    <property type="protein sequence ID" value="MDX6806919.1"/>
    <property type="molecule type" value="Genomic_DNA"/>
</dbReference>
<organism evidence="3 4">
    <name type="scientific">Terrihabitans rhizophilus</name>
    <dbReference type="NCBI Taxonomy" id="3092662"/>
    <lineage>
        <taxon>Bacteria</taxon>
        <taxon>Pseudomonadati</taxon>
        <taxon>Pseudomonadota</taxon>
        <taxon>Alphaproteobacteria</taxon>
        <taxon>Hyphomicrobiales</taxon>
        <taxon>Terrihabitans</taxon>
    </lineage>
</organism>
<dbReference type="InterPro" id="IPR028087">
    <property type="entry name" value="Tad_N"/>
</dbReference>
<dbReference type="RefSeq" id="WP_319845046.1">
    <property type="nucleotide sequence ID" value="NZ_JAXAFJ010000008.1"/>
</dbReference>
<keyword evidence="1" id="KW-1133">Transmembrane helix</keyword>
<keyword evidence="4" id="KW-1185">Reference proteome</keyword>
<gene>
    <name evidence="3" type="ORF">SCD90_12665</name>
</gene>
<feature type="domain" description="Putative Flp pilus-assembly TadG-like N-terminal" evidence="2">
    <location>
        <begin position="14"/>
        <end position="60"/>
    </location>
</feature>
<evidence type="ECO:0000313" key="4">
    <source>
        <dbReference type="Proteomes" id="UP001274321"/>
    </source>
</evidence>
<evidence type="ECO:0000256" key="1">
    <source>
        <dbReference type="SAM" id="Phobius"/>
    </source>
</evidence>